<dbReference type="EC" id="2.4.-.-" evidence="3"/>
<dbReference type="KEGG" id="mff:MFFC18_17200"/>
<evidence type="ECO:0000259" key="2">
    <source>
        <dbReference type="Pfam" id="PF00535"/>
    </source>
</evidence>
<feature type="domain" description="Glycosyltransferase 2-like" evidence="2">
    <location>
        <begin position="32"/>
        <end position="147"/>
    </location>
</feature>
<evidence type="ECO:0000313" key="4">
    <source>
        <dbReference type="Proteomes" id="UP000322214"/>
    </source>
</evidence>
<keyword evidence="4" id="KW-1185">Reference proteome</keyword>
<evidence type="ECO:0000256" key="1">
    <source>
        <dbReference type="ARBA" id="ARBA00038494"/>
    </source>
</evidence>
<dbReference type="PANTHER" id="PTHR43630:SF2">
    <property type="entry name" value="GLYCOSYLTRANSFERASE"/>
    <property type="match status" value="1"/>
</dbReference>
<dbReference type="SUPFAM" id="SSF53448">
    <property type="entry name" value="Nucleotide-diphospho-sugar transferases"/>
    <property type="match status" value="1"/>
</dbReference>
<evidence type="ECO:0000313" key="3">
    <source>
        <dbReference type="EMBL" id="QEG21859.1"/>
    </source>
</evidence>
<comment type="similarity">
    <text evidence="1">Belongs to the glycosyltransferase 2 family. WaaE/KdtX subfamily.</text>
</comment>
<dbReference type="CDD" id="cd02511">
    <property type="entry name" value="Beta4Glucosyltransferase"/>
    <property type="match status" value="1"/>
</dbReference>
<dbReference type="Gene3D" id="3.90.550.10">
    <property type="entry name" value="Spore Coat Polysaccharide Biosynthesis Protein SpsA, Chain A"/>
    <property type="match status" value="1"/>
</dbReference>
<dbReference type="Pfam" id="PF00535">
    <property type="entry name" value="Glycos_transf_2"/>
    <property type="match status" value="1"/>
</dbReference>
<dbReference type="Proteomes" id="UP000322214">
    <property type="component" value="Chromosome"/>
</dbReference>
<dbReference type="AlphaFoldDB" id="A0A5B9P8T8"/>
<accession>A0A5B9P8T8</accession>
<sequence length="309" mass="36033">MAFPNLRRTGIIRVSTIVQMPGQQTAMKQPLTVLVPCKNEELNLRACIESFYDLADEILIADSGSTDYTREIAGQFDKTRLIEREYRTSGDFKNWAIPQARHEWVLIVDADERITPALAEEMQLELSRGPSCDGYWIYRDNHFMGHPLRYGDARSDKVLRLFHRDKGRYEGPSDHGEVKISTGKVGKLKNRMLHFSVWEYDQFFDKLHRYTSLQAKQWQEQGRDTSYFKLLVRPAFRFFREYILQGAILDGKAGVQTAWLAAFYSFSKQARLWEIKHGRSQSEFEDCTTGIELAELQAEREMEERRRAA</sequence>
<dbReference type="STRING" id="980251.GCA_001642875_03321"/>
<name>A0A5B9P8T8_9BACT</name>
<protein>
    <submittedName>
        <fullName evidence="3">Glycosyltransferase EpsH</fullName>
        <ecNumber evidence="3">2.4.-.-</ecNumber>
    </submittedName>
</protein>
<reference evidence="3 4" key="1">
    <citation type="submission" date="2019-08" db="EMBL/GenBank/DDBJ databases">
        <title>Deep-cultivation of Planctomycetes and their phenomic and genomic characterization uncovers novel biology.</title>
        <authorList>
            <person name="Wiegand S."/>
            <person name="Jogler M."/>
            <person name="Boedeker C."/>
            <person name="Pinto D."/>
            <person name="Vollmers J."/>
            <person name="Rivas-Marin E."/>
            <person name="Kohn T."/>
            <person name="Peeters S.H."/>
            <person name="Heuer A."/>
            <person name="Rast P."/>
            <person name="Oberbeckmann S."/>
            <person name="Bunk B."/>
            <person name="Jeske O."/>
            <person name="Meyerdierks A."/>
            <person name="Storesund J.E."/>
            <person name="Kallscheuer N."/>
            <person name="Luecker S."/>
            <person name="Lage O.M."/>
            <person name="Pohl T."/>
            <person name="Merkel B.J."/>
            <person name="Hornburger P."/>
            <person name="Mueller R.-W."/>
            <person name="Bruemmer F."/>
            <person name="Labrenz M."/>
            <person name="Spormann A.M."/>
            <person name="Op den Camp H."/>
            <person name="Overmann J."/>
            <person name="Amann R."/>
            <person name="Jetten M.S.M."/>
            <person name="Mascher T."/>
            <person name="Medema M.H."/>
            <person name="Devos D.P."/>
            <person name="Kaster A.-K."/>
            <person name="Ovreas L."/>
            <person name="Rohde M."/>
            <person name="Galperin M.Y."/>
            <person name="Jogler C."/>
        </authorList>
    </citation>
    <scope>NUCLEOTIDE SEQUENCE [LARGE SCALE GENOMIC DNA]</scope>
    <source>
        <strain evidence="3 4">FC18</strain>
    </source>
</reference>
<proteinExistence type="inferred from homology"/>
<organism evidence="3 4">
    <name type="scientific">Mariniblastus fucicola</name>
    <dbReference type="NCBI Taxonomy" id="980251"/>
    <lineage>
        <taxon>Bacteria</taxon>
        <taxon>Pseudomonadati</taxon>
        <taxon>Planctomycetota</taxon>
        <taxon>Planctomycetia</taxon>
        <taxon>Pirellulales</taxon>
        <taxon>Pirellulaceae</taxon>
        <taxon>Mariniblastus</taxon>
    </lineage>
</organism>
<dbReference type="InterPro" id="IPR001173">
    <property type="entry name" value="Glyco_trans_2-like"/>
</dbReference>
<gene>
    <name evidence="3" type="primary">epsH</name>
    <name evidence="3" type="ORF">MFFC18_17200</name>
</gene>
<dbReference type="InterPro" id="IPR029044">
    <property type="entry name" value="Nucleotide-diphossugar_trans"/>
</dbReference>
<dbReference type="PANTHER" id="PTHR43630">
    <property type="entry name" value="POLY-BETA-1,6-N-ACETYL-D-GLUCOSAMINE SYNTHASE"/>
    <property type="match status" value="1"/>
</dbReference>
<keyword evidence="3" id="KW-0328">Glycosyltransferase</keyword>
<dbReference type="GO" id="GO:0016757">
    <property type="term" value="F:glycosyltransferase activity"/>
    <property type="evidence" value="ECO:0007669"/>
    <property type="project" value="UniProtKB-KW"/>
</dbReference>
<keyword evidence="3" id="KW-0808">Transferase</keyword>
<dbReference type="EMBL" id="CP042912">
    <property type="protein sequence ID" value="QEG21859.1"/>
    <property type="molecule type" value="Genomic_DNA"/>
</dbReference>